<dbReference type="PANTHER" id="PTHR43715">
    <property type="entry name" value="GDP-MANNOSE 4,6-DEHYDRATASE"/>
    <property type="match status" value="1"/>
</dbReference>
<sequence length="327" mass="36676">MTRALITGITGQDGRHLAEFLNSKGYEVFGLVKGQNNPKAESIRDEFPFVQLVPGDLADFSSLVSALEMSQPDEVYNLGAISFVAMSFNQAELTGNITGLGVLRMLEAIRLVGGARKNPIRFYQASSSEMFGKVRETPQTEMTPFHPRSPYGVAKVFAHDITVNYRESYDMFACSGILFNHEGPRRGLEFVTRKITNSVARIKLGLQSELVLGNLEAKRDWGFAGDYVEAMWMMLQQPTPDDFVIATGKAHSIEQLLEVAFSAADLGDWRKFVRQDQRFFRPAEVDLLIGDATKAKTKLGWQPKVGFEALIQMMVTNDLDYESKRRR</sequence>
<organism evidence="8">
    <name type="scientific">freshwater metagenome</name>
    <dbReference type="NCBI Taxonomy" id="449393"/>
    <lineage>
        <taxon>unclassified sequences</taxon>
        <taxon>metagenomes</taxon>
        <taxon>ecological metagenomes</taxon>
    </lineage>
</organism>
<evidence type="ECO:0000259" key="5">
    <source>
        <dbReference type="Pfam" id="PF16363"/>
    </source>
</evidence>
<evidence type="ECO:0000256" key="3">
    <source>
        <dbReference type="ARBA" id="ARBA00011989"/>
    </source>
</evidence>
<accession>A0A6J6X622</accession>
<dbReference type="InterPro" id="IPR016040">
    <property type="entry name" value="NAD(P)-bd_dom"/>
</dbReference>
<protein>
    <recommendedName>
        <fullName evidence="3">GDP-mannose 4,6-dehydratase</fullName>
        <ecNumber evidence="3">4.2.1.47</ecNumber>
    </recommendedName>
</protein>
<dbReference type="SUPFAM" id="SSF51735">
    <property type="entry name" value="NAD(P)-binding Rossmann-fold domains"/>
    <property type="match status" value="1"/>
</dbReference>
<dbReference type="PANTHER" id="PTHR43715:SF1">
    <property type="entry name" value="GDP-MANNOSE 4,6 DEHYDRATASE"/>
    <property type="match status" value="1"/>
</dbReference>
<dbReference type="NCBIfam" id="TIGR01472">
    <property type="entry name" value="gmd"/>
    <property type="match status" value="1"/>
</dbReference>
<dbReference type="InterPro" id="IPR036291">
    <property type="entry name" value="NAD(P)-bd_dom_sf"/>
</dbReference>
<dbReference type="FunFam" id="3.40.50.720:FF:000924">
    <property type="entry name" value="GDP-mannose 4,6 dehydratase"/>
    <property type="match status" value="1"/>
</dbReference>
<name>A0A6J6X622_9ZZZZ</name>
<dbReference type="Gene3D" id="3.40.50.720">
    <property type="entry name" value="NAD(P)-binding Rossmann-like Domain"/>
    <property type="match status" value="1"/>
</dbReference>
<dbReference type="EMBL" id="CAEZUN010000133">
    <property type="protein sequence ID" value="CAB4607071.1"/>
    <property type="molecule type" value="Genomic_DNA"/>
</dbReference>
<dbReference type="AlphaFoldDB" id="A0A6J6X622"/>
<feature type="domain" description="NAD(P)-binding" evidence="5">
    <location>
        <begin position="5"/>
        <end position="314"/>
    </location>
</feature>
<dbReference type="EMBL" id="CAEZSE010000168">
    <property type="protein sequence ID" value="CAB4541384.1"/>
    <property type="molecule type" value="Genomic_DNA"/>
</dbReference>
<dbReference type="EMBL" id="CAFBQV010000027">
    <property type="protein sequence ID" value="CAB5060705.1"/>
    <property type="molecule type" value="Genomic_DNA"/>
</dbReference>
<evidence type="ECO:0000256" key="4">
    <source>
        <dbReference type="ARBA" id="ARBA00023239"/>
    </source>
</evidence>
<evidence type="ECO:0000313" key="7">
    <source>
        <dbReference type="EMBL" id="CAB4607071.1"/>
    </source>
</evidence>
<evidence type="ECO:0000313" key="6">
    <source>
        <dbReference type="EMBL" id="CAB4541384.1"/>
    </source>
</evidence>
<dbReference type="GO" id="GO:0008446">
    <property type="term" value="F:GDP-mannose 4,6-dehydratase activity"/>
    <property type="evidence" value="ECO:0007669"/>
    <property type="project" value="UniProtKB-EC"/>
</dbReference>
<keyword evidence="4" id="KW-0456">Lyase</keyword>
<dbReference type="InterPro" id="IPR006368">
    <property type="entry name" value="GDP_Man_deHydtase"/>
</dbReference>
<dbReference type="HAMAP" id="MF_00955">
    <property type="entry name" value="GDP_Man_dehydratase"/>
    <property type="match status" value="1"/>
</dbReference>
<evidence type="ECO:0000256" key="1">
    <source>
        <dbReference type="ARBA" id="ARBA00001937"/>
    </source>
</evidence>
<evidence type="ECO:0000256" key="2">
    <source>
        <dbReference type="ARBA" id="ARBA00009263"/>
    </source>
</evidence>
<dbReference type="GO" id="GO:0042351">
    <property type="term" value="P:'de novo' GDP-L-fucose biosynthetic process"/>
    <property type="evidence" value="ECO:0007669"/>
    <property type="project" value="TreeGrafter"/>
</dbReference>
<gene>
    <name evidence="6" type="ORF">UFOPK1353_00944</name>
    <name evidence="7" type="ORF">UFOPK1826_01045</name>
    <name evidence="8" type="ORF">UFOPK3026_00007</name>
    <name evidence="9" type="ORF">UFOPK4345_00289</name>
</gene>
<proteinExistence type="inferred from homology"/>
<reference evidence="8" key="1">
    <citation type="submission" date="2020-05" db="EMBL/GenBank/DDBJ databases">
        <authorList>
            <person name="Chiriac C."/>
            <person name="Salcher M."/>
            <person name="Ghai R."/>
            <person name="Kavagutti S V."/>
        </authorList>
    </citation>
    <scope>NUCLEOTIDE SEQUENCE</scope>
</reference>
<evidence type="ECO:0000313" key="8">
    <source>
        <dbReference type="EMBL" id="CAB4792172.1"/>
    </source>
</evidence>
<dbReference type="Gene3D" id="3.90.25.10">
    <property type="entry name" value="UDP-galactose 4-epimerase, domain 1"/>
    <property type="match status" value="1"/>
</dbReference>
<dbReference type="CDD" id="cd05260">
    <property type="entry name" value="GDP_MD_SDR_e"/>
    <property type="match status" value="1"/>
</dbReference>
<evidence type="ECO:0000313" key="9">
    <source>
        <dbReference type="EMBL" id="CAB5060705.1"/>
    </source>
</evidence>
<comment type="cofactor">
    <cofactor evidence="1">
        <name>NADP(+)</name>
        <dbReference type="ChEBI" id="CHEBI:58349"/>
    </cofactor>
</comment>
<comment type="similarity">
    <text evidence="2">Belongs to the NAD(P)-dependent epimerase/dehydratase family. GDP-mannose 4,6-dehydratase subfamily.</text>
</comment>
<dbReference type="EMBL" id="CAFAAP010000001">
    <property type="protein sequence ID" value="CAB4792172.1"/>
    <property type="molecule type" value="Genomic_DNA"/>
</dbReference>
<dbReference type="EC" id="4.2.1.47" evidence="3"/>
<dbReference type="Pfam" id="PF16363">
    <property type="entry name" value="GDP_Man_Dehyd"/>
    <property type="match status" value="1"/>
</dbReference>